<protein>
    <submittedName>
        <fullName evidence="1">Uncharacterized protein</fullName>
    </submittedName>
</protein>
<feature type="non-terminal residue" evidence="1">
    <location>
        <position position="1"/>
    </location>
</feature>
<dbReference type="EMBL" id="JACVVK020000362">
    <property type="protein sequence ID" value="KAK7476924.1"/>
    <property type="molecule type" value="Genomic_DNA"/>
</dbReference>
<dbReference type="AlphaFoldDB" id="A0ABD0JQ89"/>
<keyword evidence="2" id="KW-1185">Reference proteome</keyword>
<evidence type="ECO:0000313" key="1">
    <source>
        <dbReference type="EMBL" id="KAK7476924.1"/>
    </source>
</evidence>
<accession>A0ABD0JQ89</accession>
<proteinExistence type="predicted"/>
<name>A0ABD0JQ89_9CAEN</name>
<dbReference type="Proteomes" id="UP001519460">
    <property type="component" value="Unassembled WGS sequence"/>
</dbReference>
<reference evidence="1 2" key="1">
    <citation type="journal article" date="2023" name="Sci. Data">
        <title>Genome assembly of the Korean intertidal mud-creeper Batillaria attramentaria.</title>
        <authorList>
            <person name="Patra A.K."/>
            <person name="Ho P.T."/>
            <person name="Jun S."/>
            <person name="Lee S.J."/>
            <person name="Kim Y."/>
            <person name="Won Y.J."/>
        </authorList>
    </citation>
    <scope>NUCLEOTIDE SEQUENCE [LARGE SCALE GENOMIC DNA]</scope>
    <source>
        <strain evidence="1">Wonlab-2016</strain>
    </source>
</reference>
<sequence length="151" mass="16256">YEIGSDTDGNSRAQWHRPREPAGLLHSVCLPLAGLRAAVRSVVQQKKLKIAQQSMLGEARWLGAGAAVKIAGRPGLRQSAVQGYSARGLDMLMAVRCGLATQTCTIILAHATGSLNWSQCSKQRRASRVNMFTLTDDYRVLFASDGVSGQS</sequence>
<organism evidence="1 2">
    <name type="scientific">Batillaria attramentaria</name>
    <dbReference type="NCBI Taxonomy" id="370345"/>
    <lineage>
        <taxon>Eukaryota</taxon>
        <taxon>Metazoa</taxon>
        <taxon>Spiralia</taxon>
        <taxon>Lophotrochozoa</taxon>
        <taxon>Mollusca</taxon>
        <taxon>Gastropoda</taxon>
        <taxon>Caenogastropoda</taxon>
        <taxon>Sorbeoconcha</taxon>
        <taxon>Cerithioidea</taxon>
        <taxon>Batillariidae</taxon>
        <taxon>Batillaria</taxon>
    </lineage>
</organism>
<comment type="caution">
    <text evidence="1">The sequence shown here is derived from an EMBL/GenBank/DDBJ whole genome shotgun (WGS) entry which is preliminary data.</text>
</comment>
<evidence type="ECO:0000313" key="2">
    <source>
        <dbReference type="Proteomes" id="UP001519460"/>
    </source>
</evidence>
<gene>
    <name evidence="1" type="ORF">BaRGS_00031863</name>
</gene>